<evidence type="ECO:0000313" key="12">
    <source>
        <dbReference type="Proteomes" id="UP000265040"/>
    </source>
</evidence>
<evidence type="ECO:0000259" key="9">
    <source>
        <dbReference type="Pfam" id="PF01431"/>
    </source>
</evidence>
<dbReference type="GO" id="GO:0005886">
    <property type="term" value="C:plasma membrane"/>
    <property type="evidence" value="ECO:0007669"/>
    <property type="project" value="TreeGrafter"/>
</dbReference>
<feature type="region of interest" description="Disordered" evidence="7">
    <location>
        <begin position="158"/>
        <end position="184"/>
    </location>
</feature>
<dbReference type="OMA" id="CLEHHYA"/>
<dbReference type="GeneTree" id="ENSGT00940000156745"/>
<feature type="compositionally biased region" description="Basic and acidic residues" evidence="7">
    <location>
        <begin position="1"/>
        <end position="10"/>
    </location>
</feature>
<dbReference type="Ensembl" id="ENSATET00000031883.3">
    <property type="protein sequence ID" value="ENSATEP00000031417.1"/>
    <property type="gene ID" value="ENSATEG00000021656.3"/>
</dbReference>
<organism evidence="11 12">
    <name type="scientific">Anabas testudineus</name>
    <name type="common">Climbing perch</name>
    <name type="synonym">Anthias testudineus</name>
    <dbReference type="NCBI Taxonomy" id="64144"/>
    <lineage>
        <taxon>Eukaryota</taxon>
        <taxon>Metazoa</taxon>
        <taxon>Chordata</taxon>
        <taxon>Craniata</taxon>
        <taxon>Vertebrata</taxon>
        <taxon>Euteleostomi</taxon>
        <taxon>Actinopterygii</taxon>
        <taxon>Neopterygii</taxon>
        <taxon>Teleostei</taxon>
        <taxon>Neoteleostei</taxon>
        <taxon>Acanthomorphata</taxon>
        <taxon>Anabantaria</taxon>
        <taxon>Anabantiformes</taxon>
        <taxon>Anabantoidei</taxon>
        <taxon>Anabantidae</taxon>
        <taxon>Anabas</taxon>
    </lineage>
</organism>
<dbReference type="GO" id="GO:0004222">
    <property type="term" value="F:metalloendopeptidase activity"/>
    <property type="evidence" value="ECO:0007669"/>
    <property type="project" value="InterPro"/>
</dbReference>
<keyword evidence="5" id="KW-0862">Zinc</keyword>
<dbReference type="PANTHER" id="PTHR11733">
    <property type="entry name" value="ZINC METALLOPROTEASE FAMILY M13 NEPRILYSIN-RELATED"/>
    <property type="match status" value="1"/>
</dbReference>
<dbReference type="GO" id="GO:0016485">
    <property type="term" value="P:protein processing"/>
    <property type="evidence" value="ECO:0007669"/>
    <property type="project" value="TreeGrafter"/>
</dbReference>
<dbReference type="STRING" id="64144.ENSATEP00000031417"/>
<evidence type="ECO:0000259" key="10">
    <source>
        <dbReference type="Pfam" id="PF05649"/>
    </source>
</evidence>
<proteinExistence type="predicted"/>
<dbReference type="OrthoDB" id="6475849at2759"/>
<evidence type="ECO:0000313" key="11">
    <source>
        <dbReference type="Ensembl" id="ENSATEP00000031417.1"/>
    </source>
</evidence>
<reference evidence="11" key="1">
    <citation type="submission" date="2021-04" db="EMBL/GenBank/DDBJ databases">
        <authorList>
            <consortium name="Wellcome Sanger Institute Data Sharing"/>
        </authorList>
    </citation>
    <scope>NUCLEOTIDE SEQUENCE [LARGE SCALE GENOMIC DNA]</scope>
</reference>
<evidence type="ECO:0000256" key="1">
    <source>
        <dbReference type="ARBA" id="ARBA00001947"/>
    </source>
</evidence>
<dbReference type="RefSeq" id="XP_026226305.1">
    <property type="nucleotide sequence ID" value="XM_026370520.2"/>
</dbReference>
<sequence length="800" mass="91533">MSETPKELKSEPSIQQTSQPDRRSPPPPVFQQPLPNQDPSETQQPSHLHSELQLTEFSLTNTSVGHQHQAKLMCIKNRRLLLLLLGFSSCAAILGLIYYMHQKCTLKNISNDYAGAATPCLSQACIRASIRLSMFDDPFTQPCDYFLFTCGSDRFSPDSRGRQRGQGIPGHPQNQNKMAVWPEKRGQRIDGKDRGLTEEKILNRKTVLLQYLREILESIDKSRSSAAQKAKRFYSSCLDTTSIEAAGAEPFLTLIQKVGGWAVSGQWNQTDFNSTLILLMRDYNTFPFFNLYVGKNQNESTNGTTKRYIQIDQPDLLIPIEWNSKTNKSQVKAQTLRPFLLSCQRYLALLGATSSSSMIHEGTFMSLSSELAVASAPLDYRLSQGQLYKRMTIKELQGKAPAIDWLRCLRAVFHPQPLNADDHVLLHNLPYIVHMSSIIGKWLNKYELSSSGPLQTYMVLNLLHTMMPALDSRFSETAHNLSVALGNTEEVVYRWKYCLLETERGFYSVLTHLLSERTTHKEAEEIIQNVFSSFKSKLHELKWIDEKALQSIMKKTQSLIPRLFTTKVISSEAQLDLFFSKVSFSNSFFSNYIQLLSLWQKRRSQFLTYQTEETDILSVTPYIQDNELIFPMGMFTLPLFHPTYPRAMNYGVMGFLIAKDILHLLLPDIYNQSETVHTVGECVWTHYLTVTEKERRGEGFFLSKAQQQEVWVQYSALQIALQAYHQSFTNHPTDTSILGFSYTRLFFSSFSQINCDSDPYHQFMPLEPSFLITVMCVKSNLCPRSLQCPNKTQQNFLQKC</sequence>
<feature type="domain" description="Peptidase M13 N-terminal" evidence="10">
    <location>
        <begin position="210"/>
        <end position="560"/>
    </location>
</feature>
<evidence type="ECO:0000256" key="2">
    <source>
        <dbReference type="ARBA" id="ARBA00022670"/>
    </source>
</evidence>
<dbReference type="Proteomes" id="UP000265040">
    <property type="component" value="Chromosome 16"/>
</dbReference>
<dbReference type="InterPro" id="IPR024079">
    <property type="entry name" value="MetalloPept_cat_dom_sf"/>
</dbReference>
<reference evidence="11" key="2">
    <citation type="submission" date="2025-08" db="UniProtKB">
        <authorList>
            <consortium name="Ensembl"/>
        </authorList>
    </citation>
    <scope>IDENTIFICATION</scope>
</reference>
<feature type="compositionally biased region" description="Polar residues" evidence="7">
    <location>
        <begin position="38"/>
        <end position="49"/>
    </location>
</feature>
<keyword evidence="6" id="KW-0482">Metalloprotease</keyword>
<dbReference type="InterPro" id="IPR008753">
    <property type="entry name" value="Peptidase_M13_N"/>
</dbReference>
<evidence type="ECO:0000256" key="7">
    <source>
        <dbReference type="SAM" id="MobiDB-lite"/>
    </source>
</evidence>
<feature type="transmembrane region" description="Helical" evidence="8">
    <location>
        <begin position="80"/>
        <end position="100"/>
    </location>
</feature>
<dbReference type="PANTHER" id="PTHR11733:SF128">
    <property type="entry name" value="KELL BLOOD GROUP GLYCOPROTEIN"/>
    <property type="match status" value="1"/>
</dbReference>
<evidence type="ECO:0000256" key="3">
    <source>
        <dbReference type="ARBA" id="ARBA00022723"/>
    </source>
</evidence>
<dbReference type="InterPro" id="IPR042089">
    <property type="entry name" value="Peptidase_M13_dom_2"/>
</dbReference>
<keyword evidence="2" id="KW-0645">Protease</keyword>
<dbReference type="SUPFAM" id="SSF55486">
    <property type="entry name" value="Metalloproteases ('zincins'), catalytic domain"/>
    <property type="match status" value="1"/>
</dbReference>
<dbReference type="FunCoup" id="A0A3Q1J8Z2">
    <property type="interactions" value="83"/>
</dbReference>
<keyword evidence="4" id="KW-0378">Hydrolase</keyword>
<dbReference type="Pfam" id="PF01431">
    <property type="entry name" value="Peptidase_M13"/>
    <property type="match status" value="1"/>
</dbReference>
<protein>
    <recommendedName>
        <fullName evidence="13">Kell metallo-endopeptidase (Kell blood group)</fullName>
    </recommendedName>
</protein>
<keyword evidence="8" id="KW-1133">Transmembrane helix</keyword>
<accession>A0A3Q1J8Z2</accession>
<comment type="cofactor">
    <cofactor evidence="1">
        <name>Zn(2+)</name>
        <dbReference type="ChEBI" id="CHEBI:29105"/>
    </cofactor>
</comment>
<dbReference type="GO" id="GO:0046872">
    <property type="term" value="F:metal ion binding"/>
    <property type="evidence" value="ECO:0007669"/>
    <property type="project" value="UniProtKB-KW"/>
</dbReference>
<gene>
    <name evidence="11" type="primary">KEL</name>
</gene>
<dbReference type="InterPro" id="IPR018497">
    <property type="entry name" value="Peptidase_M13_C"/>
</dbReference>
<dbReference type="Pfam" id="PF05649">
    <property type="entry name" value="Peptidase_M13_N"/>
    <property type="match status" value="1"/>
</dbReference>
<evidence type="ECO:0000256" key="4">
    <source>
        <dbReference type="ARBA" id="ARBA00022801"/>
    </source>
</evidence>
<dbReference type="PROSITE" id="PS51885">
    <property type="entry name" value="NEPRILYSIN"/>
    <property type="match status" value="1"/>
</dbReference>
<evidence type="ECO:0000256" key="8">
    <source>
        <dbReference type="SAM" id="Phobius"/>
    </source>
</evidence>
<keyword evidence="3" id="KW-0479">Metal-binding</keyword>
<dbReference type="InterPro" id="IPR000718">
    <property type="entry name" value="Peptidase_M13"/>
</dbReference>
<dbReference type="AlphaFoldDB" id="A0A3Q1J8Z2"/>
<keyword evidence="8" id="KW-0472">Membrane</keyword>
<dbReference type="GeneID" id="113169258"/>
<evidence type="ECO:0000256" key="6">
    <source>
        <dbReference type="ARBA" id="ARBA00023049"/>
    </source>
</evidence>
<name>A0A3Q1J8Z2_ANATE</name>
<feature type="region of interest" description="Disordered" evidence="7">
    <location>
        <begin position="1"/>
        <end position="49"/>
    </location>
</feature>
<reference evidence="11" key="3">
    <citation type="submission" date="2025-09" db="UniProtKB">
        <authorList>
            <consortium name="Ensembl"/>
        </authorList>
    </citation>
    <scope>IDENTIFICATION</scope>
</reference>
<evidence type="ECO:0000256" key="5">
    <source>
        <dbReference type="ARBA" id="ARBA00022833"/>
    </source>
</evidence>
<evidence type="ECO:0008006" key="13">
    <source>
        <dbReference type="Google" id="ProtNLM"/>
    </source>
</evidence>
<keyword evidence="12" id="KW-1185">Reference proteome</keyword>
<dbReference type="InParanoid" id="A0A3Q1J8Z2"/>
<dbReference type="Gene3D" id="3.40.390.10">
    <property type="entry name" value="Collagenase (Catalytic Domain)"/>
    <property type="match status" value="1"/>
</dbReference>
<keyword evidence="8" id="KW-0812">Transmembrane</keyword>
<dbReference type="Gene3D" id="1.10.1380.10">
    <property type="entry name" value="Neutral endopeptidase , domain2"/>
    <property type="match status" value="1"/>
</dbReference>
<feature type="domain" description="Peptidase M13 C-terminal" evidence="9">
    <location>
        <begin position="623"/>
        <end position="759"/>
    </location>
</feature>